<dbReference type="AlphaFoldDB" id="A0A9E7KGF3"/>
<evidence type="ECO:0008006" key="3">
    <source>
        <dbReference type="Google" id="ProtNLM"/>
    </source>
</evidence>
<dbReference type="InterPro" id="IPR044169">
    <property type="entry name" value="PI21"/>
</dbReference>
<dbReference type="PANTHER" id="PTHR47488">
    <property type="entry name" value="HEAVY METAL TRANSPORT/DETOXIFICATION SUPERFAMILY PROTEIN"/>
    <property type="match status" value="1"/>
</dbReference>
<dbReference type="PANTHER" id="PTHR47488:SF7">
    <property type="entry name" value="HEAVY METAL TRANSPORT_DETOXIFICATION SUPERFAMILY PROTEIN"/>
    <property type="match status" value="1"/>
</dbReference>
<dbReference type="OrthoDB" id="785270at2759"/>
<dbReference type="EMBL" id="CP097509">
    <property type="protein sequence ID" value="URE17317.1"/>
    <property type="molecule type" value="Genomic_DNA"/>
</dbReference>
<accession>A0A9E7KGF3</accession>
<dbReference type="Gene3D" id="3.30.70.100">
    <property type="match status" value="1"/>
</dbReference>
<gene>
    <name evidence="1" type="ORF">MUK42_11003</name>
</gene>
<reference evidence="1" key="1">
    <citation type="submission" date="2022-05" db="EMBL/GenBank/DDBJ databases">
        <title>The Musa troglodytarum L. genome provides insights into the mechanism of non-climacteric behaviour and enrichment of carotenoids.</title>
        <authorList>
            <person name="Wang J."/>
        </authorList>
    </citation>
    <scope>NUCLEOTIDE SEQUENCE</scope>
    <source>
        <tissue evidence="1">Leaf</tissue>
    </source>
</reference>
<name>A0A9E7KGF3_9LILI</name>
<dbReference type="Proteomes" id="UP001055439">
    <property type="component" value="Chromosome 7"/>
</dbReference>
<evidence type="ECO:0000313" key="1">
    <source>
        <dbReference type="EMBL" id="URE17317.1"/>
    </source>
</evidence>
<evidence type="ECO:0000313" key="2">
    <source>
        <dbReference type="Proteomes" id="UP001055439"/>
    </source>
</evidence>
<keyword evidence="2" id="KW-1185">Reference proteome</keyword>
<dbReference type="GO" id="GO:1900150">
    <property type="term" value="P:regulation of defense response to fungus"/>
    <property type="evidence" value="ECO:0007669"/>
    <property type="project" value="InterPro"/>
</dbReference>
<protein>
    <recommendedName>
        <fullName evidence="3">HMA domain-containing protein</fullName>
    </recommendedName>
</protein>
<sequence length="277" mass="31299">MEEKGERGNRWSTFRLLTFGFDHSNPFENRGLLPSTLPPCQQFKCLKSTGKQELEKRDFLVSPAYNHMAVVKPCCITMQDHWESLEEAMYRLPKAAAKVFGRMGSRVALPTSTVAIKVDLECRHRFKKMEKALCKLQKQFSIPSIVYDKEKNTVTVSGPFNPECFVEKLRCLACKVIIDIQIIPVIVPVAAPPTNTQQTTTTTKTEVAMSLIMCAYPPPGWPAGCDQPCSCYRPWQWRQCCRCCSCNKPPRSGAEGCMLFEFCKIEVEESSPACSMM</sequence>
<organism evidence="1 2">
    <name type="scientific">Musa troglodytarum</name>
    <name type="common">fe'i banana</name>
    <dbReference type="NCBI Taxonomy" id="320322"/>
    <lineage>
        <taxon>Eukaryota</taxon>
        <taxon>Viridiplantae</taxon>
        <taxon>Streptophyta</taxon>
        <taxon>Embryophyta</taxon>
        <taxon>Tracheophyta</taxon>
        <taxon>Spermatophyta</taxon>
        <taxon>Magnoliopsida</taxon>
        <taxon>Liliopsida</taxon>
        <taxon>Zingiberales</taxon>
        <taxon>Musaceae</taxon>
        <taxon>Musa</taxon>
    </lineage>
</organism>
<proteinExistence type="predicted"/>